<dbReference type="EMBL" id="JAOPGA020001798">
    <property type="protein sequence ID" value="KAL0491418.1"/>
    <property type="molecule type" value="Genomic_DNA"/>
</dbReference>
<reference evidence="1 2" key="1">
    <citation type="submission" date="2024-03" db="EMBL/GenBank/DDBJ databases">
        <title>The Acrasis kona genome and developmental transcriptomes reveal deep origins of eukaryotic multicellular pathways.</title>
        <authorList>
            <person name="Sheikh S."/>
            <person name="Fu C.-J."/>
            <person name="Brown M.W."/>
            <person name="Baldauf S.L."/>
        </authorList>
    </citation>
    <scope>NUCLEOTIDE SEQUENCE [LARGE SCALE GENOMIC DNA]</scope>
    <source>
        <strain evidence="1 2">ATCC MYA-3509</strain>
    </source>
</reference>
<dbReference type="Proteomes" id="UP001431209">
    <property type="component" value="Unassembled WGS sequence"/>
</dbReference>
<sequence length="287" mass="33804">MNVGPSAKKRRICSYFSDDVLRYIIPFIDEPITVCNIEATCRDWRSCMQSNECWMKIERETFKTSDLSNDHKYRYLERLQLLFNERKHIKLYNGEYLLVLKYSDKVLSKFYNNFFNAFRLTIRFYLGLDELQTHHPDFNLGEMKRSLLTSKQNYFFTEWAFNEGSKESAEDFVIIGYTPDGAKKSLTINYTHSFSDNKKTLIVSASDCREELKDIMDNTVDFSRERDEVCLTKLRDCLIGFSNIFKYCGTGDIHQRIFAAFMFVVDSCGLTIEDENKSNIERLLRPV</sequence>
<dbReference type="SUPFAM" id="SSF81383">
    <property type="entry name" value="F-box domain"/>
    <property type="match status" value="1"/>
</dbReference>
<evidence type="ECO:0000313" key="1">
    <source>
        <dbReference type="EMBL" id="KAL0491418.1"/>
    </source>
</evidence>
<dbReference type="InterPro" id="IPR036047">
    <property type="entry name" value="F-box-like_dom_sf"/>
</dbReference>
<name>A0AAW2ZNI8_9EUKA</name>
<accession>A0AAW2ZNI8</accession>
<proteinExistence type="predicted"/>
<comment type="caution">
    <text evidence="1">The sequence shown here is derived from an EMBL/GenBank/DDBJ whole genome shotgun (WGS) entry which is preliminary data.</text>
</comment>
<organism evidence="1 2">
    <name type="scientific">Acrasis kona</name>
    <dbReference type="NCBI Taxonomy" id="1008807"/>
    <lineage>
        <taxon>Eukaryota</taxon>
        <taxon>Discoba</taxon>
        <taxon>Heterolobosea</taxon>
        <taxon>Tetramitia</taxon>
        <taxon>Eutetramitia</taxon>
        <taxon>Acrasidae</taxon>
        <taxon>Acrasis</taxon>
    </lineage>
</organism>
<gene>
    <name evidence="1" type="ORF">AKO1_009857</name>
</gene>
<protein>
    <submittedName>
        <fullName evidence="1">5,16-dihydrobiliverdin:ferredoxin oxidoreductase</fullName>
    </submittedName>
</protein>
<keyword evidence="2" id="KW-1185">Reference proteome</keyword>
<dbReference type="Gene3D" id="1.20.1280.50">
    <property type="match status" value="1"/>
</dbReference>
<dbReference type="AlphaFoldDB" id="A0AAW2ZNI8"/>
<evidence type="ECO:0000313" key="2">
    <source>
        <dbReference type="Proteomes" id="UP001431209"/>
    </source>
</evidence>